<feature type="transmembrane region" description="Helical" evidence="1">
    <location>
        <begin position="240"/>
        <end position="258"/>
    </location>
</feature>
<comment type="caution">
    <text evidence="2">The sequence shown here is derived from an EMBL/GenBank/DDBJ whole genome shotgun (WGS) entry which is preliminary data.</text>
</comment>
<organism evidence="2 3">
    <name type="scientific">Azospirillum doebereinerae</name>
    <dbReference type="NCBI Taxonomy" id="92933"/>
    <lineage>
        <taxon>Bacteria</taxon>
        <taxon>Pseudomonadati</taxon>
        <taxon>Pseudomonadota</taxon>
        <taxon>Alphaproteobacteria</taxon>
        <taxon>Rhodospirillales</taxon>
        <taxon>Azospirillaceae</taxon>
        <taxon>Azospirillum</taxon>
    </lineage>
</organism>
<reference evidence="2 3" key="1">
    <citation type="submission" date="2018-12" db="EMBL/GenBank/DDBJ databases">
        <authorList>
            <person name="Yang Y."/>
        </authorList>
    </citation>
    <scope>NUCLEOTIDE SEQUENCE [LARGE SCALE GENOMIC DNA]</scope>
    <source>
        <strain evidence="2 3">GSF71</strain>
    </source>
</reference>
<feature type="transmembrane region" description="Helical" evidence="1">
    <location>
        <begin position="116"/>
        <end position="137"/>
    </location>
</feature>
<keyword evidence="3" id="KW-1185">Reference proteome</keyword>
<keyword evidence="1" id="KW-0472">Membrane</keyword>
<dbReference type="OrthoDB" id="9809543at2"/>
<proteinExistence type="predicted"/>
<evidence type="ECO:0000313" key="2">
    <source>
        <dbReference type="EMBL" id="RUQ70287.1"/>
    </source>
</evidence>
<feature type="transmembrane region" description="Helical" evidence="1">
    <location>
        <begin position="168"/>
        <end position="193"/>
    </location>
</feature>
<feature type="transmembrane region" description="Helical" evidence="1">
    <location>
        <begin position="45"/>
        <end position="65"/>
    </location>
</feature>
<dbReference type="Pfam" id="PF09955">
    <property type="entry name" value="DUF2189"/>
    <property type="match status" value="1"/>
</dbReference>
<evidence type="ECO:0000256" key="1">
    <source>
        <dbReference type="SAM" id="Phobius"/>
    </source>
</evidence>
<feature type="transmembrane region" description="Helical" evidence="1">
    <location>
        <begin position="71"/>
        <end position="91"/>
    </location>
</feature>
<gene>
    <name evidence="2" type="ORF">EJ913_14430</name>
</gene>
<evidence type="ECO:0000313" key="3">
    <source>
        <dbReference type="Proteomes" id="UP000280346"/>
    </source>
</evidence>
<dbReference type="Proteomes" id="UP000280346">
    <property type="component" value="Unassembled WGS sequence"/>
</dbReference>
<keyword evidence="1" id="KW-0812">Transmembrane</keyword>
<feature type="transmembrane region" description="Helical" evidence="1">
    <location>
        <begin position="214"/>
        <end position="234"/>
    </location>
</feature>
<keyword evidence="1" id="KW-1133">Transmembrane helix</keyword>
<dbReference type="EMBL" id="RZIJ01000010">
    <property type="protein sequence ID" value="RUQ70287.1"/>
    <property type="molecule type" value="Genomic_DNA"/>
</dbReference>
<dbReference type="AlphaFoldDB" id="A0A3S0WLN9"/>
<sequence>MPSQRSMADMVMVPTTPMVRRIDARDLRDALAMGWRDFMASPTQLLFLGIIYPLVGLVAGRVAYGGDMLPLLYPMVAGLAFVGPIAAVGLYELSRRREREEPVSWLNTLDVLRSRAIWSIAALGLLMLTLFLLWLGAAQLVYDTTLGTLHPASASEFVRLLFATPEGWQMIVLGNAVGLLFGAVALALSVVSFPMMLDREVDWVIAMQTSVRAVMANPGTMALWGMIVVGALALGCLPAFVGLAVVMPVLGHATWHLYRMTVRG</sequence>
<accession>A0A3S0WLN9</accession>
<name>A0A3S0WLN9_9PROT</name>
<dbReference type="InterPro" id="IPR018692">
    <property type="entry name" value="DUF2189"/>
</dbReference>
<protein>
    <submittedName>
        <fullName evidence="2">DUF2189 domain-containing protein</fullName>
    </submittedName>
</protein>